<sequence>MVTRGLRVGCRSNCPASGVFRVRVHAFGSIESRGSDTLIRFGMWDYSGGRCADTGQQQGLVNLGGEEAPQ</sequence>
<reference evidence="2" key="1">
    <citation type="journal article" date="2019" name="Int. J. Syst. Evol. Microbiol.">
        <title>The Global Catalogue of Microorganisms (GCM) 10K type strain sequencing project: providing services to taxonomists for standard genome sequencing and annotation.</title>
        <authorList>
            <consortium name="The Broad Institute Genomics Platform"/>
            <consortium name="The Broad Institute Genome Sequencing Center for Infectious Disease"/>
            <person name="Wu L."/>
            <person name="Ma J."/>
        </authorList>
    </citation>
    <scope>NUCLEOTIDE SEQUENCE [LARGE SCALE GENOMIC DNA]</scope>
    <source>
        <strain evidence="2">NBRC 103632</strain>
    </source>
</reference>
<dbReference type="AlphaFoldDB" id="A0AA37T871"/>
<name>A0AA37T871_9HYPH</name>
<organism evidence="1 2">
    <name type="scientific">Methylobacterium tardum</name>
    <dbReference type="NCBI Taxonomy" id="374432"/>
    <lineage>
        <taxon>Bacteria</taxon>
        <taxon>Pseudomonadati</taxon>
        <taxon>Pseudomonadota</taxon>
        <taxon>Alphaproteobacteria</taxon>
        <taxon>Hyphomicrobiales</taxon>
        <taxon>Methylobacteriaceae</taxon>
        <taxon>Methylobacterium</taxon>
    </lineage>
</organism>
<dbReference type="Proteomes" id="UP001157440">
    <property type="component" value="Unassembled WGS sequence"/>
</dbReference>
<protein>
    <submittedName>
        <fullName evidence="1">Uncharacterized protein</fullName>
    </submittedName>
</protein>
<comment type="caution">
    <text evidence="1">The sequence shown here is derived from an EMBL/GenBank/DDBJ whole genome shotgun (WGS) entry which is preliminary data.</text>
</comment>
<evidence type="ECO:0000313" key="1">
    <source>
        <dbReference type="EMBL" id="GLS68541.1"/>
    </source>
</evidence>
<evidence type="ECO:0000313" key="2">
    <source>
        <dbReference type="Proteomes" id="UP001157440"/>
    </source>
</evidence>
<accession>A0AA37T871</accession>
<gene>
    <name evidence="1" type="ORF">GCM10007890_05530</name>
</gene>
<proteinExistence type="predicted"/>
<dbReference type="EMBL" id="BSPL01000005">
    <property type="protein sequence ID" value="GLS68541.1"/>
    <property type="molecule type" value="Genomic_DNA"/>
</dbReference>
<keyword evidence="2" id="KW-1185">Reference proteome</keyword>